<evidence type="ECO:0000313" key="5">
    <source>
        <dbReference type="EMBL" id="ROO90613.1"/>
    </source>
</evidence>
<sequence>MTTRIALVTGANRGLGFESARALAGHGFTVLVGARSAERGQEAAARITAEGGTARCVPLDVADDASVAAAADLIGREYGRLDVLINNAGITTPPDVPPADHLPSRTTADTVRRTYETNVFGAIRTIGALLPLLREAPAARIVNVSSGLGSLTIGSDRTHPYHALNFLPYCSSKTALNGVTLAYAKELADTPIKVNSADPGYCATDLNGHSGVRKAEEGAADIVRLALLDADGPTGGFYGEGGERLPW</sequence>
<gene>
    <name evidence="5" type="ORF">EDD29_8345</name>
</gene>
<evidence type="ECO:0000256" key="2">
    <source>
        <dbReference type="ARBA" id="ARBA00022857"/>
    </source>
</evidence>
<dbReference type="GO" id="GO:0016491">
    <property type="term" value="F:oxidoreductase activity"/>
    <property type="evidence" value="ECO:0007669"/>
    <property type="project" value="UniProtKB-KW"/>
</dbReference>
<dbReference type="AlphaFoldDB" id="A0A3N1DAQ2"/>
<dbReference type="OrthoDB" id="9781117at2"/>
<reference evidence="5 6" key="1">
    <citation type="submission" date="2018-11" db="EMBL/GenBank/DDBJ databases">
        <title>Sequencing the genomes of 1000 actinobacteria strains.</title>
        <authorList>
            <person name="Klenk H.-P."/>
        </authorList>
    </citation>
    <scope>NUCLEOTIDE SEQUENCE [LARGE SCALE GENOMIC DNA]</scope>
    <source>
        <strain evidence="5 6">DSM 44254</strain>
    </source>
</reference>
<evidence type="ECO:0000256" key="1">
    <source>
        <dbReference type="ARBA" id="ARBA00006484"/>
    </source>
</evidence>
<comment type="similarity">
    <text evidence="1 4">Belongs to the short-chain dehydrogenases/reductases (SDR) family.</text>
</comment>
<name>A0A3N1DAQ2_9ACTN</name>
<dbReference type="PANTHER" id="PTHR43490:SF99">
    <property type="entry name" value="SHORT-CHAIN DEHYDROGENASE_REDUCTASE"/>
    <property type="match status" value="1"/>
</dbReference>
<evidence type="ECO:0000256" key="3">
    <source>
        <dbReference type="ARBA" id="ARBA00023002"/>
    </source>
</evidence>
<proteinExistence type="inferred from homology"/>
<dbReference type="EMBL" id="RJKE01000001">
    <property type="protein sequence ID" value="ROO90613.1"/>
    <property type="molecule type" value="Genomic_DNA"/>
</dbReference>
<keyword evidence="2" id="KW-0521">NADP</keyword>
<dbReference type="Proteomes" id="UP000272400">
    <property type="component" value="Unassembled WGS sequence"/>
</dbReference>
<dbReference type="Gene3D" id="3.40.50.720">
    <property type="entry name" value="NAD(P)-binding Rossmann-like Domain"/>
    <property type="match status" value="1"/>
</dbReference>
<dbReference type="Pfam" id="PF00106">
    <property type="entry name" value="adh_short"/>
    <property type="match status" value="1"/>
</dbReference>
<keyword evidence="3" id="KW-0560">Oxidoreductase</keyword>
<dbReference type="InterPro" id="IPR002347">
    <property type="entry name" value="SDR_fam"/>
</dbReference>
<accession>A0A3N1DAQ2</accession>
<dbReference type="SUPFAM" id="SSF51735">
    <property type="entry name" value="NAD(P)-binding Rossmann-fold domains"/>
    <property type="match status" value="1"/>
</dbReference>
<protein>
    <submittedName>
        <fullName evidence="5">NADP-dependent 3-hydroxy acid dehydrogenase YdfG</fullName>
    </submittedName>
</protein>
<dbReference type="PRINTS" id="PR00080">
    <property type="entry name" value="SDRFAMILY"/>
</dbReference>
<keyword evidence="6" id="KW-1185">Reference proteome</keyword>
<dbReference type="RefSeq" id="WP_123669545.1">
    <property type="nucleotide sequence ID" value="NZ_RJKE01000001.1"/>
</dbReference>
<evidence type="ECO:0000256" key="4">
    <source>
        <dbReference type="RuleBase" id="RU000363"/>
    </source>
</evidence>
<evidence type="ECO:0000313" key="6">
    <source>
        <dbReference type="Proteomes" id="UP000272400"/>
    </source>
</evidence>
<dbReference type="InterPro" id="IPR020904">
    <property type="entry name" value="Sc_DH/Rdtase_CS"/>
</dbReference>
<comment type="caution">
    <text evidence="5">The sequence shown here is derived from an EMBL/GenBank/DDBJ whole genome shotgun (WGS) entry which is preliminary data.</text>
</comment>
<dbReference type="InterPro" id="IPR036291">
    <property type="entry name" value="NAD(P)-bd_dom_sf"/>
</dbReference>
<dbReference type="PANTHER" id="PTHR43490">
    <property type="entry name" value="(+)-NEOMENTHOL DEHYDROGENASE"/>
    <property type="match status" value="1"/>
</dbReference>
<dbReference type="PRINTS" id="PR00081">
    <property type="entry name" value="GDHRDH"/>
</dbReference>
<organism evidence="5 6">
    <name type="scientific">Actinocorallia herbida</name>
    <dbReference type="NCBI Taxonomy" id="58109"/>
    <lineage>
        <taxon>Bacteria</taxon>
        <taxon>Bacillati</taxon>
        <taxon>Actinomycetota</taxon>
        <taxon>Actinomycetes</taxon>
        <taxon>Streptosporangiales</taxon>
        <taxon>Thermomonosporaceae</taxon>
        <taxon>Actinocorallia</taxon>
    </lineage>
</organism>
<dbReference type="PROSITE" id="PS00061">
    <property type="entry name" value="ADH_SHORT"/>
    <property type="match status" value="1"/>
</dbReference>